<feature type="region of interest" description="Disordered" evidence="3">
    <location>
        <begin position="1"/>
        <end position="72"/>
    </location>
</feature>
<dbReference type="PANTHER" id="PTHR16305:SF35">
    <property type="entry name" value="TRANSCRIPTIONAL ACTIVATOR DOMAIN"/>
    <property type="match status" value="1"/>
</dbReference>
<keyword evidence="2" id="KW-0067">ATP-binding</keyword>
<evidence type="ECO:0000313" key="5">
    <source>
        <dbReference type="EMBL" id="MFB9646117.1"/>
    </source>
</evidence>
<dbReference type="Gene3D" id="3.40.50.300">
    <property type="entry name" value="P-loop containing nucleotide triphosphate hydrolases"/>
    <property type="match status" value="1"/>
</dbReference>
<gene>
    <name evidence="5" type="ORF">ACFFPJ_09940</name>
</gene>
<dbReference type="Proteomes" id="UP001589611">
    <property type="component" value="Unassembled WGS sequence"/>
</dbReference>
<keyword evidence="6" id="KW-1185">Reference proteome</keyword>
<dbReference type="SUPFAM" id="SSF46894">
    <property type="entry name" value="C-terminal effector domain of the bipartite response regulators"/>
    <property type="match status" value="1"/>
</dbReference>
<dbReference type="RefSeq" id="WP_344712825.1">
    <property type="nucleotide sequence ID" value="NZ_BAAAWH010000001.1"/>
</dbReference>
<sequence length="1000" mass="108256">MNASHPLTEKTTAYWDGRSSNEHVGTRGDYPRSARSSLIGLPNSPSFGDHPVAGQAPANPMASSPPPHRFADGRSAREQLWGRDYELAQLAHFLELATRTGGALVVVGEPGVGKTALLNQVARQAAHDLHARQLRGAGFEFEAKLSFAGLHQLMLPVLHTLEGVAEPHRTALNTALGMDVGDPPDHIMLTTSLLVWLRQLAAEEPVALIFDDIQWTDPATARILSLVARRLEGMPVALVVSQRTGEGSPLDRRHVVELELAPIDAAASEALLREHSPHLHPAVRRRIEHVAAGNPLALVELPRGLSTGQEVGSEMLPESTPLTERLRRLFADRVEELPDSTRELLLLAALHGVDDASFAPLIAAAADDLVRAESTGLVHVARDGQHLRFRHPLTRAAIVEMATPGDRRSAHARLARLASNPFARALHRAESTVGFDDDVARDLDDAAITALGRGDVVRAITVMIRAAELTTDLPRRSRRLAEAAYLGSHVTGRMDGAQAMLHRARLANPDAVSTLESATAAASHLANSEGGVDSAHRMLTAALDATPRAEREPRALEAAVTTMLFICAFGGREELWAGFEDIVGRFAGELPRALSLSNITFGDPARSAPSELRELDSIVAMTDNDVNPVRVLQVAVAGHYVNRMPKRAVERVINDARAGGAVAAGATCLIMLAADAFFEGRWDEARHLSDECIAMCEEHGLKTIQWGGMSPRMLVAAGRGDKGFLAYAHEQMRNWALPRRAGAVPTFVANADGLLALGEGRFRDAYEHYLTIGKPGTFPVHEQVTMWTVLDVVEACVGSGLLDEAQLHVHAASNLGLREISPRLRLLCDAAAAFAAPDESYEQAFETVLASPLSDTWPFHLARVELAYGDRLRHHREMRRARPHLERAAGIFSALNALPWAERAAAALRATGQVRRRSFSQEATDLTPQEKEVARLAASGLSNKQIGERMFLSARTVSGHLYRVFPKLGVSSRAGLRDALMAVPPTGGPETRTTVVDRLE</sequence>
<evidence type="ECO:0000313" key="6">
    <source>
        <dbReference type="Proteomes" id="UP001589611"/>
    </source>
</evidence>
<feature type="domain" description="HTH luxR-type" evidence="4">
    <location>
        <begin position="919"/>
        <end position="984"/>
    </location>
</feature>
<feature type="compositionally biased region" description="Polar residues" evidence="3">
    <location>
        <begin position="1"/>
        <end position="11"/>
    </location>
</feature>
<dbReference type="Pfam" id="PF13191">
    <property type="entry name" value="AAA_16"/>
    <property type="match status" value="1"/>
</dbReference>
<dbReference type="PROSITE" id="PS50043">
    <property type="entry name" value="HTH_LUXR_2"/>
    <property type="match status" value="1"/>
</dbReference>
<accession>A0ABV5T2G7</accession>
<dbReference type="PANTHER" id="PTHR16305">
    <property type="entry name" value="TESTICULAR SOLUBLE ADENYLYL CYCLASE"/>
    <property type="match status" value="1"/>
</dbReference>
<organism evidence="5 6">
    <name type="scientific">Microbacterium terregens</name>
    <dbReference type="NCBI Taxonomy" id="69363"/>
    <lineage>
        <taxon>Bacteria</taxon>
        <taxon>Bacillati</taxon>
        <taxon>Actinomycetota</taxon>
        <taxon>Actinomycetes</taxon>
        <taxon>Micrococcales</taxon>
        <taxon>Microbacteriaceae</taxon>
        <taxon>Microbacterium</taxon>
    </lineage>
</organism>
<dbReference type="InterPro" id="IPR000792">
    <property type="entry name" value="Tscrpt_reg_LuxR_C"/>
</dbReference>
<proteinExistence type="predicted"/>
<evidence type="ECO:0000256" key="2">
    <source>
        <dbReference type="ARBA" id="ARBA00022840"/>
    </source>
</evidence>
<dbReference type="InterPro" id="IPR041664">
    <property type="entry name" value="AAA_16"/>
</dbReference>
<dbReference type="InterPro" id="IPR027417">
    <property type="entry name" value="P-loop_NTPase"/>
</dbReference>
<evidence type="ECO:0000256" key="1">
    <source>
        <dbReference type="ARBA" id="ARBA00022741"/>
    </source>
</evidence>
<protein>
    <submittedName>
        <fullName evidence="5">AAA family ATPase</fullName>
    </submittedName>
</protein>
<dbReference type="InterPro" id="IPR036388">
    <property type="entry name" value="WH-like_DNA-bd_sf"/>
</dbReference>
<keyword evidence="1" id="KW-0547">Nucleotide-binding</keyword>
<dbReference type="CDD" id="cd06170">
    <property type="entry name" value="LuxR_C_like"/>
    <property type="match status" value="1"/>
</dbReference>
<evidence type="ECO:0000259" key="4">
    <source>
        <dbReference type="PROSITE" id="PS50043"/>
    </source>
</evidence>
<dbReference type="SMART" id="SM00421">
    <property type="entry name" value="HTH_LUXR"/>
    <property type="match status" value="1"/>
</dbReference>
<dbReference type="Pfam" id="PF00196">
    <property type="entry name" value="GerE"/>
    <property type="match status" value="1"/>
</dbReference>
<dbReference type="PRINTS" id="PR00038">
    <property type="entry name" value="HTHLUXR"/>
</dbReference>
<feature type="compositionally biased region" description="Basic and acidic residues" evidence="3">
    <location>
        <begin position="19"/>
        <end position="32"/>
    </location>
</feature>
<name>A0ABV5T2G7_9MICO</name>
<dbReference type="SUPFAM" id="SSF52540">
    <property type="entry name" value="P-loop containing nucleoside triphosphate hydrolases"/>
    <property type="match status" value="1"/>
</dbReference>
<evidence type="ECO:0000256" key="3">
    <source>
        <dbReference type="SAM" id="MobiDB-lite"/>
    </source>
</evidence>
<reference evidence="5 6" key="1">
    <citation type="submission" date="2024-09" db="EMBL/GenBank/DDBJ databases">
        <authorList>
            <person name="Sun Q."/>
            <person name="Mori K."/>
        </authorList>
    </citation>
    <scope>NUCLEOTIDE SEQUENCE [LARGE SCALE GENOMIC DNA]</scope>
    <source>
        <strain evidence="5 6">JCM 1342</strain>
    </source>
</reference>
<dbReference type="EMBL" id="JBHMBE010000003">
    <property type="protein sequence ID" value="MFB9646117.1"/>
    <property type="molecule type" value="Genomic_DNA"/>
</dbReference>
<dbReference type="PROSITE" id="PS00622">
    <property type="entry name" value="HTH_LUXR_1"/>
    <property type="match status" value="1"/>
</dbReference>
<comment type="caution">
    <text evidence="5">The sequence shown here is derived from an EMBL/GenBank/DDBJ whole genome shotgun (WGS) entry which is preliminary data.</text>
</comment>
<dbReference type="InterPro" id="IPR016032">
    <property type="entry name" value="Sig_transdc_resp-reg_C-effctor"/>
</dbReference>
<dbReference type="Gene3D" id="1.10.10.10">
    <property type="entry name" value="Winged helix-like DNA-binding domain superfamily/Winged helix DNA-binding domain"/>
    <property type="match status" value="1"/>
</dbReference>